<dbReference type="PANTHER" id="PTHR43143">
    <property type="entry name" value="METALLOPHOSPHOESTERASE, CALCINEURIN SUPERFAMILY"/>
    <property type="match status" value="1"/>
</dbReference>
<organism evidence="5 6">
    <name type="scientific">Alistipes communis</name>
    <dbReference type="NCBI Taxonomy" id="2585118"/>
    <lineage>
        <taxon>Bacteria</taxon>
        <taxon>Pseudomonadati</taxon>
        <taxon>Bacteroidota</taxon>
        <taxon>Bacteroidia</taxon>
        <taxon>Bacteroidales</taxon>
        <taxon>Rikenellaceae</taxon>
        <taxon>Alistipes</taxon>
    </lineage>
</organism>
<accession>A0A4Y1WWI1</accession>
<dbReference type="Gene3D" id="3.60.21.10">
    <property type="match status" value="1"/>
</dbReference>
<dbReference type="InterPro" id="IPR032288">
    <property type="entry name" value="Metallophos_C"/>
</dbReference>
<reference evidence="6" key="1">
    <citation type="submission" date="2019-06" db="EMBL/GenBank/DDBJ databases">
        <title>Alistipes onderdonkii subsp. vulgaris subsp. nov., Alistipes dispar sp. nov. and Alistipes communis sp. nov., isolated from human faeces, and creation of Alistipes onderdonkii subsp. onderdonkii subsp. nov.</title>
        <authorList>
            <person name="Sakamoto M."/>
            <person name="Ikeyama N."/>
            <person name="Ogata Y."/>
            <person name="Suda W."/>
            <person name="Iino T."/>
            <person name="Hattori M."/>
            <person name="Ohkuma M."/>
        </authorList>
    </citation>
    <scope>NUCLEOTIDE SEQUENCE [LARGE SCALE GENOMIC DNA]</scope>
    <source>
        <strain evidence="6">5CBH24</strain>
    </source>
</reference>
<protein>
    <submittedName>
        <fullName evidence="5">Serine/threonine protein phosphatase</fullName>
    </submittedName>
</protein>
<evidence type="ECO:0000256" key="1">
    <source>
        <dbReference type="SAM" id="SignalP"/>
    </source>
</evidence>
<dbReference type="InterPro" id="IPR004843">
    <property type="entry name" value="Calcineurin-like_PHP"/>
</dbReference>
<feature type="signal peptide" evidence="1">
    <location>
        <begin position="1"/>
        <end position="22"/>
    </location>
</feature>
<evidence type="ECO:0000313" key="5">
    <source>
        <dbReference type="EMBL" id="BBL04478.1"/>
    </source>
</evidence>
<dbReference type="Pfam" id="PF16370">
    <property type="entry name" value="MetallophosC"/>
    <property type="match status" value="1"/>
</dbReference>
<dbReference type="AlphaFoldDB" id="A0A4Y1WWI1"/>
<dbReference type="Proteomes" id="UP000318946">
    <property type="component" value="Chromosome"/>
</dbReference>
<evidence type="ECO:0000259" key="3">
    <source>
        <dbReference type="Pfam" id="PF16370"/>
    </source>
</evidence>
<keyword evidence="6" id="KW-1185">Reference proteome</keyword>
<dbReference type="SUPFAM" id="SSF56300">
    <property type="entry name" value="Metallo-dependent phosphatases"/>
    <property type="match status" value="1"/>
</dbReference>
<dbReference type="Pfam" id="PF00149">
    <property type="entry name" value="Metallophos"/>
    <property type="match status" value="1"/>
</dbReference>
<evidence type="ECO:0000259" key="2">
    <source>
        <dbReference type="Pfam" id="PF00149"/>
    </source>
</evidence>
<feature type="domain" description="Calcineurin-like phosphoesterase N-terminal" evidence="4">
    <location>
        <begin position="138"/>
        <end position="215"/>
    </location>
</feature>
<name>A0A4Y1WWI1_9BACT</name>
<dbReference type="InterPro" id="IPR032285">
    <property type="entry name" value="Metallophos_N"/>
</dbReference>
<sequence>MKDTIKYLVWIFAIVPFLIACGDSNTDDAPTDDFDVRFELPATVDVAKGGELTFTVKEGKSPLTTDSFLLEGGGISYLCPILRTSSESFTVRLADECESGSYTAYLKRDARKKSIGKIYINIVDKIDFEPSAGTTVFGLVSSEEGPVANVVVSDGTEVTVTDDKGIYELKSAKKWGYVFISVPSGYEVAAEGVFPQFYQTLKGAADVVEQKDFKLTKVDGQDRYKLFLLGDMHLANRTNDAAQFTQFTTDLNAYMAQHSGQKMYALTLGDMTWDLYWYKNNYALPQYRETINRQVKNLQIYHTMGNHDNDFMTTSDYDAAVKYVDCIGPTFYSFNIGQVHYVVMDNIDCSAYDGTDSRNYVKKLSNEQLKWLAKDLAYVDKSTPLIVAMHAQIYKPTSTGFAFDHDSANTEALLAALDGYEVHFVTGHTHKVYNITPDDDVVKGRDIHEHNSGAICASWWWSGNLTPGVHVSIDGAPGGYAIWDIDGTDFAWLYKSTGWPEEYQFRSYDLNNVSFSMDDVPNIPSNVLIQLAYKKYVNAYPENSDNEVLIKIWNWNSNWELSVVDERGKTLEYTPVWAYDPLHIAALSVPRFNNSGITSTPSFVTESATNFFKVKADDADVDLTITVKDEFGHTWTEEMQRPKAFSTDAYKLR</sequence>
<dbReference type="PANTHER" id="PTHR43143:SF1">
    <property type="entry name" value="SERINE_THREONINE-PROTEIN PHOSPHATASE CPPED1"/>
    <property type="match status" value="1"/>
</dbReference>
<dbReference type="Pfam" id="PF16371">
    <property type="entry name" value="MetallophosN"/>
    <property type="match status" value="1"/>
</dbReference>
<dbReference type="GO" id="GO:0016787">
    <property type="term" value="F:hydrolase activity"/>
    <property type="evidence" value="ECO:0007669"/>
    <property type="project" value="InterPro"/>
</dbReference>
<dbReference type="PROSITE" id="PS51257">
    <property type="entry name" value="PROKAR_LIPOPROTEIN"/>
    <property type="match status" value="1"/>
</dbReference>
<dbReference type="KEGG" id="acou:A5CBH24_17910"/>
<evidence type="ECO:0000259" key="4">
    <source>
        <dbReference type="Pfam" id="PF16371"/>
    </source>
</evidence>
<feature type="domain" description="Calcineurin-like phosphoesterase" evidence="2">
    <location>
        <begin position="225"/>
        <end position="431"/>
    </location>
</feature>
<dbReference type="InterPro" id="IPR051918">
    <property type="entry name" value="STPP_CPPED1"/>
</dbReference>
<dbReference type="InterPro" id="IPR029052">
    <property type="entry name" value="Metallo-depent_PP-like"/>
</dbReference>
<dbReference type="RefSeq" id="WP_141412915.1">
    <property type="nucleotide sequence ID" value="NZ_AP019735.1"/>
</dbReference>
<proteinExistence type="predicted"/>
<dbReference type="OrthoDB" id="1007027at2"/>
<keyword evidence="1" id="KW-0732">Signal</keyword>
<evidence type="ECO:0000313" key="6">
    <source>
        <dbReference type="Proteomes" id="UP000318946"/>
    </source>
</evidence>
<dbReference type="GeneID" id="78342508"/>
<feature type="chain" id="PRO_5021230216" evidence="1">
    <location>
        <begin position="23"/>
        <end position="653"/>
    </location>
</feature>
<gene>
    <name evidence="5" type="ORF">A5CBH24_17910</name>
</gene>
<feature type="domain" description="Calcineurin-like phosphoesterase C-terminal" evidence="3">
    <location>
        <begin position="449"/>
        <end position="634"/>
    </location>
</feature>
<dbReference type="EMBL" id="AP019735">
    <property type="protein sequence ID" value="BBL04478.1"/>
    <property type="molecule type" value="Genomic_DNA"/>
</dbReference>